<name>A0A0A0JWI1_9MICO</name>
<reference evidence="1 2" key="1">
    <citation type="submission" date="2013-08" db="EMBL/GenBank/DDBJ databases">
        <title>The genome sequence of Knoellia aerolata.</title>
        <authorList>
            <person name="Zhu W."/>
            <person name="Wang G."/>
        </authorList>
    </citation>
    <scope>NUCLEOTIDE SEQUENCE [LARGE SCALE GENOMIC DNA]</scope>
    <source>
        <strain evidence="1 2">DSM 18566</strain>
    </source>
</reference>
<protein>
    <recommendedName>
        <fullName evidence="3">GrpB family protein</fullName>
    </recommendedName>
</protein>
<sequence length="164" mass="17525">MDEFMWSDGLLELARQTRDEVADALSALGVHGELGVTGGASVPGALTKGDIDLHLRVAPDAFRDVVARLRGAYPVASPLSWAATLAVFDLPGHRPTGLAVTPVDSEHDRRFGLAWRLLRDDPQALAQYNSLKSGTPGAGDYERRKSAFFSALASEPPESPDSAE</sequence>
<gene>
    <name evidence="1" type="ORF">N801_08435</name>
</gene>
<evidence type="ECO:0000313" key="2">
    <source>
        <dbReference type="Proteomes" id="UP000030013"/>
    </source>
</evidence>
<organism evidence="1 2">
    <name type="scientific">Knoellia aerolata DSM 18566</name>
    <dbReference type="NCBI Taxonomy" id="1385519"/>
    <lineage>
        <taxon>Bacteria</taxon>
        <taxon>Bacillati</taxon>
        <taxon>Actinomycetota</taxon>
        <taxon>Actinomycetes</taxon>
        <taxon>Micrococcales</taxon>
        <taxon>Intrasporangiaceae</taxon>
        <taxon>Knoellia</taxon>
    </lineage>
</organism>
<dbReference type="STRING" id="1385519.N801_08435"/>
<dbReference type="AlphaFoldDB" id="A0A0A0JWI1"/>
<keyword evidence="2" id="KW-1185">Reference proteome</keyword>
<dbReference type="Pfam" id="PF04229">
    <property type="entry name" value="GrpB"/>
    <property type="match status" value="1"/>
</dbReference>
<dbReference type="Gene3D" id="3.30.460.10">
    <property type="entry name" value="Beta Polymerase, domain 2"/>
    <property type="match status" value="1"/>
</dbReference>
<dbReference type="Proteomes" id="UP000030013">
    <property type="component" value="Unassembled WGS sequence"/>
</dbReference>
<accession>A0A0A0JWI1</accession>
<dbReference type="OrthoDB" id="4828223at2"/>
<dbReference type="eggNOG" id="COG2320">
    <property type="taxonomic scope" value="Bacteria"/>
</dbReference>
<dbReference type="RefSeq" id="WP_052113013.1">
    <property type="nucleotide sequence ID" value="NZ_AVPL01000041.1"/>
</dbReference>
<dbReference type="SUPFAM" id="SSF81301">
    <property type="entry name" value="Nucleotidyltransferase"/>
    <property type="match status" value="1"/>
</dbReference>
<comment type="caution">
    <text evidence="1">The sequence shown here is derived from an EMBL/GenBank/DDBJ whole genome shotgun (WGS) entry which is preliminary data.</text>
</comment>
<dbReference type="EMBL" id="AVPL01000041">
    <property type="protein sequence ID" value="KGN40447.1"/>
    <property type="molecule type" value="Genomic_DNA"/>
</dbReference>
<evidence type="ECO:0000313" key="1">
    <source>
        <dbReference type="EMBL" id="KGN40447.1"/>
    </source>
</evidence>
<dbReference type="InterPro" id="IPR007344">
    <property type="entry name" value="GrpB/CoaE"/>
</dbReference>
<dbReference type="InterPro" id="IPR043519">
    <property type="entry name" value="NT_sf"/>
</dbReference>
<evidence type="ECO:0008006" key="3">
    <source>
        <dbReference type="Google" id="ProtNLM"/>
    </source>
</evidence>
<proteinExistence type="predicted"/>